<dbReference type="AlphaFoldDB" id="A0A7W4I9B8"/>
<evidence type="ECO:0000256" key="1">
    <source>
        <dbReference type="SAM" id="MobiDB-lite"/>
    </source>
</evidence>
<dbReference type="InterPro" id="IPR000700">
    <property type="entry name" value="PAS-assoc_C"/>
</dbReference>
<dbReference type="SMART" id="SM00091">
    <property type="entry name" value="PAS"/>
    <property type="match status" value="1"/>
</dbReference>
<dbReference type="SUPFAM" id="SSF55785">
    <property type="entry name" value="PYP-like sensor domain (PAS domain)"/>
    <property type="match status" value="1"/>
</dbReference>
<evidence type="ECO:0000259" key="2">
    <source>
        <dbReference type="PROSITE" id="PS50112"/>
    </source>
</evidence>
<evidence type="ECO:0000259" key="4">
    <source>
        <dbReference type="PROSITE" id="PS50883"/>
    </source>
</evidence>
<dbReference type="InterPro" id="IPR035919">
    <property type="entry name" value="EAL_sf"/>
</dbReference>
<dbReference type="SMART" id="SM00052">
    <property type="entry name" value="EAL"/>
    <property type="match status" value="1"/>
</dbReference>
<dbReference type="CDD" id="cd01948">
    <property type="entry name" value="EAL"/>
    <property type="match status" value="1"/>
</dbReference>
<evidence type="ECO:0000313" key="6">
    <source>
        <dbReference type="EMBL" id="MBB2158663.1"/>
    </source>
</evidence>
<name>A0A7W4I9B8_9PROT</name>
<dbReference type="SUPFAM" id="SSF55073">
    <property type="entry name" value="Nucleotide cyclase"/>
    <property type="match status" value="1"/>
</dbReference>
<evidence type="ECO:0000259" key="5">
    <source>
        <dbReference type="PROSITE" id="PS50887"/>
    </source>
</evidence>
<dbReference type="NCBIfam" id="TIGR00229">
    <property type="entry name" value="sensory_box"/>
    <property type="match status" value="1"/>
</dbReference>
<dbReference type="PROSITE" id="PS50883">
    <property type="entry name" value="EAL"/>
    <property type="match status" value="1"/>
</dbReference>
<dbReference type="InterPro" id="IPR000014">
    <property type="entry name" value="PAS"/>
</dbReference>
<organism evidence="6 7">
    <name type="scientific">Gluconacetobacter sacchari</name>
    <dbReference type="NCBI Taxonomy" id="92759"/>
    <lineage>
        <taxon>Bacteria</taxon>
        <taxon>Pseudomonadati</taxon>
        <taxon>Pseudomonadota</taxon>
        <taxon>Alphaproteobacteria</taxon>
        <taxon>Acetobacterales</taxon>
        <taxon>Acetobacteraceae</taxon>
        <taxon>Gluconacetobacter</taxon>
    </lineage>
</organism>
<dbReference type="Proteomes" id="UP000589085">
    <property type="component" value="Unassembled WGS sequence"/>
</dbReference>
<dbReference type="Pfam" id="PF00990">
    <property type="entry name" value="GGDEF"/>
    <property type="match status" value="1"/>
</dbReference>
<dbReference type="Gene3D" id="3.20.20.450">
    <property type="entry name" value="EAL domain"/>
    <property type="match status" value="1"/>
</dbReference>
<dbReference type="PROSITE" id="PS50112">
    <property type="entry name" value="PAS"/>
    <property type="match status" value="1"/>
</dbReference>
<accession>A0A7W4I9B8</accession>
<evidence type="ECO:0000259" key="3">
    <source>
        <dbReference type="PROSITE" id="PS50113"/>
    </source>
</evidence>
<feature type="region of interest" description="Disordered" evidence="1">
    <location>
        <begin position="1"/>
        <end position="29"/>
    </location>
</feature>
<protein>
    <submittedName>
        <fullName evidence="6">EAL domain-containing protein</fullName>
    </submittedName>
</protein>
<dbReference type="PROSITE" id="PS50113">
    <property type="entry name" value="PAC"/>
    <property type="match status" value="1"/>
</dbReference>
<dbReference type="EMBL" id="JABEQJ010000001">
    <property type="protein sequence ID" value="MBB2158663.1"/>
    <property type="molecule type" value="Genomic_DNA"/>
</dbReference>
<dbReference type="SMART" id="SM00267">
    <property type="entry name" value="GGDEF"/>
    <property type="match status" value="1"/>
</dbReference>
<dbReference type="SMART" id="SM00086">
    <property type="entry name" value="PAC"/>
    <property type="match status" value="1"/>
</dbReference>
<reference evidence="6 7" key="1">
    <citation type="submission" date="2020-04" db="EMBL/GenBank/DDBJ databases">
        <title>Description of novel Gluconacetobacter.</title>
        <authorList>
            <person name="Sombolestani A."/>
        </authorList>
    </citation>
    <scope>NUCLEOTIDE SEQUENCE [LARGE SCALE GENOMIC DNA]</scope>
    <source>
        <strain evidence="6 7">LMG 19747</strain>
    </source>
</reference>
<feature type="domain" description="GGDEF" evidence="5">
    <location>
        <begin position="193"/>
        <end position="325"/>
    </location>
</feature>
<dbReference type="PANTHER" id="PTHR44757:SF2">
    <property type="entry name" value="BIOFILM ARCHITECTURE MAINTENANCE PROTEIN MBAA"/>
    <property type="match status" value="1"/>
</dbReference>
<dbReference type="Gene3D" id="3.30.450.20">
    <property type="entry name" value="PAS domain"/>
    <property type="match status" value="1"/>
</dbReference>
<dbReference type="CDD" id="cd00130">
    <property type="entry name" value="PAS"/>
    <property type="match status" value="1"/>
</dbReference>
<feature type="domain" description="PAC" evidence="3">
    <location>
        <begin position="106"/>
        <end position="160"/>
    </location>
</feature>
<evidence type="ECO:0000313" key="7">
    <source>
        <dbReference type="Proteomes" id="UP000589085"/>
    </source>
</evidence>
<dbReference type="InterPro" id="IPR001633">
    <property type="entry name" value="EAL_dom"/>
</dbReference>
<dbReference type="Pfam" id="PF13426">
    <property type="entry name" value="PAS_9"/>
    <property type="match status" value="1"/>
</dbReference>
<sequence length="606" mass="65884">MRFSARSVVTSPEAGPEAGGTPPGRVDEPARLSARDASLLAGLIDDVLIVAITDATGKITYVNDRFCEISQYSRAELLGATHRIVNSGYYDAAFFREMYATLRAGQAWHGTFRNRAKDGSHYWVATTIMPRYGPDGVIDGFIATRYDVTELVQARMRLDALAVTDPLTGLANRTGFLDGMSAAMRRMARTGAGETYLLMFDLDGFKRVNDSHGHYAGDMVLCAIANRLAALVDPADIVCRLGGDEFALIVDRSLTATTLDQFLDRVQTVIAEPVDLGSGTVALSGSIGVLPLAGYSSIDEAQKHADYALYAAKRAGGRQVRLFETDLRRAVNRRSETIAEARDGLATNAFEVYFQPVMESATRCVGEFEALMRWHHPSQGLLPAASFMEVLADTQMTATMVARMTCALVDALARFRTLSMGTVGEAVRLGVNLSRADLFGAVSQRTLTDQIVQRGLVPRDFVLEVPSRLLQQGRRAGHVAERVDELAATGFRIALDGLGEGPVDFQAMRGLPFTSIKLWPGFVQGVTERVEARRMLRAMIELVHACGMTVCVKGVETAQQAEIALELGADAIQGYVLSRPLSVEDVLTQMSRWTAPMLGFNREGPA</sequence>
<feature type="domain" description="EAL" evidence="4">
    <location>
        <begin position="334"/>
        <end position="594"/>
    </location>
</feature>
<dbReference type="InterPro" id="IPR043128">
    <property type="entry name" value="Rev_trsase/Diguanyl_cyclase"/>
</dbReference>
<dbReference type="SUPFAM" id="SSF141868">
    <property type="entry name" value="EAL domain-like"/>
    <property type="match status" value="1"/>
</dbReference>
<dbReference type="Gene3D" id="3.30.70.270">
    <property type="match status" value="1"/>
</dbReference>
<dbReference type="InterPro" id="IPR035965">
    <property type="entry name" value="PAS-like_dom_sf"/>
</dbReference>
<feature type="domain" description="PAS" evidence="2">
    <location>
        <begin position="50"/>
        <end position="79"/>
    </location>
</feature>
<proteinExistence type="predicted"/>
<dbReference type="InterPro" id="IPR052155">
    <property type="entry name" value="Biofilm_reg_signaling"/>
</dbReference>
<gene>
    <name evidence="6" type="ORF">HLH48_00465</name>
</gene>
<dbReference type="RefSeq" id="WP_182995533.1">
    <property type="nucleotide sequence ID" value="NZ_JABEQJ010000001.1"/>
</dbReference>
<dbReference type="NCBIfam" id="TIGR00254">
    <property type="entry name" value="GGDEF"/>
    <property type="match status" value="1"/>
</dbReference>
<comment type="caution">
    <text evidence="6">The sequence shown here is derived from an EMBL/GenBank/DDBJ whole genome shotgun (WGS) entry which is preliminary data.</text>
</comment>
<dbReference type="PROSITE" id="PS50887">
    <property type="entry name" value="GGDEF"/>
    <property type="match status" value="1"/>
</dbReference>
<dbReference type="InterPro" id="IPR000160">
    <property type="entry name" value="GGDEF_dom"/>
</dbReference>
<dbReference type="Pfam" id="PF00563">
    <property type="entry name" value="EAL"/>
    <property type="match status" value="1"/>
</dbReference>
<dbReference type="InterPro" id="IPR001610">
    <property type="entry name" value="PAC"/>
</dbReference>
<dbReference type="InterPro" id="IPR029787">
    <property type="entry name" value="Nucleotide_cyclase"/>
</dbReference>
<dbReference type="PANTHER" id="PTHR44757">
    <property type="entry name" value="DIGUANYLATE CYCLASE DGCP"/>
    <property type="match status" value="1"/>
</dbReference>
<dbReference type="CDD" id="cd01949">
    <property type="entry name" value="GGDEF"/>
    <property type="match status" value="1"/>
</dbReference>